<dbReference type="RefSeq" id="WP_077412142.1">
    <property type="nucleotide sequence ID" value="NZ_JBHRTS010000003.1"/>
</dbReference>
<reference evidence="2" key="1">
    <citation type="journal article" date="2019" name="Int. J. Syst. Evol. Microbiol.">
        <title>The Global Catalogue of Microorganisms (GCM) 10K type strain sequencing project: providing services to taxonomists for standard genome sequencing and annotation.</title>
        <authorList>
            <consortium name="The Broad Institute Genomics Platform"/>
            <consortium name="The Broad Institute Genome Sequencing Center for Infectious Disease"/>
            <person name="Wu L."/>
            <person name="Ma J."/>
        </authorList>
    </citation>
    <scope>NUCLEOTIDE SEQUENCE [LARGE SCALE GENOMIC DNA]</scope>
    <source>
        <strain evidence="2">KCTC 42953</strain>
    </source>
</reference>
<dbReference type="Pfam" id="PF11528">
    <property type="entry name" value="DUF3224"/>
    <property type="match status" value="1"/>
</dbReference>
<protein>
    <submittedName>
        <fullName evidence="1">DUF3224 domain-containing protein</fullName>
    </submittedName>
</protein>
<dbReference type="Proteomes" id="UP001595533">
    <property type="component" value="Unassembled WGS sequence"/>
</dbReference>
<gene>
    <name evidence="1" type="ORF">ACFODZ_07000</name>
</gene>
<dbReference type="EMBL" id="JBHRTS010000003">
    <property type="protein sequence ID" value="MFC3193983.1"/>
    <property type="molecule type" value="Genomic_DNA"/>
</dbReference>
<sequence length="130" mass="14135">MKITGTFEVQMSPLKTTLPECQGVQLARMGLEKKYHGELQASSQGEMLSAVTDLPGSAGYVAIERVKGSLSGYSGDFVLQHYGTMRQGVSGLTLEVVPDSGTGQLKGLRGQMNIRIEEGQHYYDFDFQLG</sequence>
<dbReference type="SUPFAM" id="SSF159238">
    <property type="entry name" value="SO1590-like"/>
    <property type="match status" value="1"/>
</dbReference>
<dbReference type="InterPro" id="IPR021607">
    <property type="entry name" value="DUF3224"/>
</dbReference>
<proteinExistence type="predicted"/>
<comment type="caution">
    <text evidence="1">The sequence shown here is derived from an EMBL/GenBank/DDBJ whole genome shotgun (WGS) entry which is preliminary data.</text>
</comment>
<name>A0ABV7J775_9GAMM</name>
<organism evidence="1 2">
    <name type="scientific">Marinicella sediminis</name>
    <dbReference type="NCBI Taxonomy" id="1792834"/>
    <lineage>
        <taxon>Bacteria</taxon>
        <taxon>Pseudomonadati</taxon>
        <taxon>Pseudomonadota</taxon>
        <taxon>Gammaproteobacteria</taxon>
        <taxon>Lysobacterales</taxon>
        <taxon>Marinicellaceae</taxon>
        <taxon>Marinicella</taxon>
    </lineage>
</organism>
<dbReference type="InterPro" id="IPR023159">
    <property type="entry name" value="SO1590-like_sf"/>
</dbReference>
<evidence type="ECO:0000313" key="1">
    <source>
        <dbReference type="EMBL" id="MFC3193983.1"/>
    </source>
</evidence>
<evidence type="ECO:0000313" key="2">
    <source>
        <dbReference type="Proteomes" id="UP001595533"/>
    </source>
</evidence>
<keyword evidence="2" id="KW-1185">Reference proteome</keyword>
<dbReference type="Gene3D" id="2.40.350.10">
    <property type="entry name" value="SO1590-like"/>
    <property type="match status" value="1"/>
</dbReference>
<accession>A0ABV7J775</accession>